<dbReference type="Pfam" id="PF01368">
    <property type="entry name" value="DHH"/>
    <property type="match status" value="1"/>
</dbReference>
<feature type="domain" description="DDH" evidence="2">
    <location>
        <begin position="19"/>
        <end position="154"/>
    </location>
</feature>
<evidence type="ECO:0000313" key="4">
    <source>
        <dbReference type="EMBL" id="HIU22404.1"/>
    </source>
</evidence>
<evidence type="ECO:0000313" key="5">
    <source>
        <dbReference type="Proteomes" id="UP000824087"/>
    </source>
</evidence>
<reference evidence="4" key="1">
    <citation type="submission" date="2020-10" db="EMBL/GenBank/DDBJ databases">
        <authorList>
            <person name="Gilroy R."/>
        </authorList>
    </citation>
    <scope>NUCLEOTIDE SEQUENCE</scope>
    <source>
        <strain evidence="4">CHK197-8231</strain>
    </source>
</reference>
<organism evidence="4 5">
    <name type="scientific">Candidatus Fimihabitans intestinipullorum</name>
    <dbReference type="NCBI Taxonomy" id="2840820"/>
    <lineage>
        <taxon>Bacteria</taxon>
        <taxon>Bacillati</taxon>
        <taxon>Mycoplasmatota</taxon>
        <taxon>Mycoplasmatota incertae sedis</taxon>
        <taxon>Candidatus Fimihabitans</taxon>
    </lineage>
</organism>
<dbReference type="PANTHER" id="PTHR47618:SF1">
    <property type="entry name" value="BIFUNCTIONAL OLIGORIBONUCLEASE AND PAP PHOSPHATASE NRNA"/>
    <property type="match status" value="1"/>
</dbReference>
<comment type="caution">
    <text evidence="4">The sequence shown here is derived from an EMBL/GenBank/DDBJ whole genome shotgun (WGS) entry which is preliminary data.</text>
</comment>
<dbReference type="InterPro" id="IPR003156">
    <property type="entry name" value="DHHA1_dom"/>
</dbReference>
<dbReference type="Gene3D" id="3.90.1640.10">
    <property type="entry name" value="inorganic pyrophosphatase (n-terminal core)"/>
    <property type="match status" value="1"/>
</dbReference>
<dbReference type="AlphaFoldDB" id="A0A9D1L2C9"/>
<dbReference type="SUPFAM" id="SSF64182">
    <property type="entry name" value="DHH phosphoesterases"/>
    <property type="match status" value="1"/>
</dbReference>
<keyword evidence="1" id="KW-0175">Coiled coil</keyword>
<dbReference type="Proteomes" id="UP000824087">
    <property type="component" value="Unassembled WGS sequence"/>
</dbReference>
<dbReference type="InterPro" id="IPR038763">
    <property type="entry name" value="DHH_sf"/>
</dbReference>
<name>A0A9D1L2C9_9BACT</name>
<evidence type="ECO:0000259" key="2">
    <source>
        <dbReference type="Pfam" id="PF01368"/>
    </source>
</evidence>
<dbReference type="Pfam" id="PF02272">
    <property type="entry name" value="DHHA1"/>
    <property type="match status" value="1"/>
</dbReference>
<gene>
    <name evidence="4" type="ORF">IAD49_02350</name>
</gene>
<reference evidence="4" key="2">
    <citation type="journal article" date="2021" name="PeerJ">
        <title>Extensive microbial diversity within the chicken gut microbiome revealed by metagenomics and culture.</title>
        <authorList>
            <person name="Gilroy R."/>
            <person name="Ravi A."/>
            <person name="Getino M."/>
            <person name="Pursley I."/>
            <person name="Horton D.L."/>
            <person name="Alikhan N.F."/>
            <person name="Baker D."/>
            <person name="Gharbi K."/>
            <person name="Hall N."/>
            <person name="Watson M."/>
            <person name="Adriaenssens E.M."/>
            <person name="Foster-Nyarko E."/>
            <person name="Jarju S."/>
            <person name="Secka A."/>
            <person name="Antonio M."/>
            <person name="Oren A."/>
            <person name="Chaudhuri R.R."/>
            <person name="La Ragione R."/>
            <person name="Hildebrand F."/>
            <person name="Pallen M.J."/>
        </authorList>
    </citation>
    <scope>NUCLEOTIDE SEQUENCE</scope>
    <source>
        <strain evidence="4">CHK197-8231</strain>
    </source>
</reference>
<dbReference type="InterPro" id="IPR051319">
    <property type="entry name" value="Oligoribo/pAp-PDE_c-di-AMP_PDE"/>
</dbReference>
<proteinExistence type="predicted"/>
<protein>
    <submittedName>
        <fullName evidence="4">Bifunctional oligoribonuclease/PAP phosphatase NrnA</fullName>
    </submittedName>
</protein>
<feature type="domain" description="DHHA1" evidence="3">
    <location>
        <begin position="230"/>
        <end position="315"/>
    </location>
</feature>
<evidence type="ECO:0000259" key="3">
    <source>
        <dbReference type="Pfam" id="PF02272"/>
    </source>
</evidence>
<dbReference type="InterPro" id="IPR001667">
    <property type="entry name" value="DDH_dom"/>
</dbReference>
<accession>A0A9D1L2C9</accession>
<dbReference type="GO" id="GO:0003676">
    <property type="term" value="F:nucleic acid binding"/>
    <property type="evidence" value="ECO:0007669"/>
    <property type="project" value="InterPro"/>
</dbReference>
<feature type="coiled-coil region" evidence="1">
    <location>
        <begin position="303"/>
        <end position="330"/>
    </location>
</feature>
<sequence length="331" mass="37605">MFETSIYQKIYKKIKQYDSIVIARHVGPDPDALGSQMGLRDAIRETFPKKKVYAVGYPASKFRYIGTLDRSDEVIPSESLLIIVDTPDQKRVDGVLAEKFAYTIKIDHHPFIESFCDIEWIDDTASSCAQMIMELIFQTKLKLTLSIAEKLYLGLVSDTDRFLFKYTTPKTFRMVAELIDKTGLDITTLYPPLYTRPLREIKFQGYIANHMTVSENGFASIKITADILEEYQVDVATAGNLINNFNFIEEVIAWGFFTYDKNNSLIRGSIRSRGPIINETVAQFGGGGHAYASGVKVKTFDEVDALIEALDKVCQEYQNMLEQTDEIEEEK</sequence>
<dbReference type="EMBL" id="DVML01000012">
    <property type="protein sequence ID" value="HIU22404.1"/>
    <property type="molecule type" value="Genomic_DNA"/>
</dbReference>
<dbReference type="PANTHER" id="PTHR47618">
    <property type="entry name" value="BIFUNCTIONAL OLIGORIBONUCLEASE AND PAP PHOSPHATASE NRNA"/>
    <property type="match status" value="1"/>
</dbReference>
<evidence type="ECO:0000256" key="1">
    <source>
        <dbReference type="SAM" id="Coils"/>
    </source>
</evidence>
<dbReference type="Gene3D" id="3.10.310.30">
    <property type="match status" value="1"/>
</dbReference>